<evidence type="ECO:0000256" key="1">
    <source>
        <dbReference type="SAM" id="SignalP"/>
    </source>
</evidence>
<evidence type="ECO:0008006" key="4">
    <source>
        <dbReference type="Google" id="ProtNLM"/>
    </source>
</evidence>
<name>A0A5M6C9M6_9FLAO</name>
<accession>A0A5M6C9M6</accession>
<dbReference type="Proteomes" id="UP000325141">
    <property type="component" value="Unassembled WGS sequence"/>
</dbReference>
<organism evidence="2 3">
    <name type="scientific">Paenimyroides baculatum</name>
    <dbReference type="NCBI Taxonomy" id="2608000"/>
    <lineage>
        <taxon>Bacteria</taxon>
        <taxon>Pseudomonadati</taxon>
        <taxon>Bacteroidota</taxon>
        <taxon>Flavobacteriia</taxon>
        <taxon>Flavobacteriales</taxon>
        <taxon>Flavobacteriaceae</taxon>
        <taxon>Paenimyroides</taxon>
    </lineage>
</organism>
<feature type="signal peptide" evidence="1">
    <location>
        <begin position="1"/>
        <end position="20"/>
    </location>
</feature>
<dbReference type="RefSeq" id="WP_150014681.1">
    <property type="nucleotide sequence ID" value="NZ_VWSG01000016.1"/>
</dbReference>
<feature type="chain" id="PRO_5024456215" description="Lipoprotein" evidence="1">
    <location>
        <begin position="21"/>
        <end position="133"/>
    </location>
</feature>
<dbReference type="AlphaFoldDB" id="A0A5M6C9M6"/>
<reference evidence="2 3" key="1">
    <citation type="submission" date="2019-09" db="EMBL/GenBank/DDBJ databases">
        <title>Genome sequence and assembly of Flavobacterium sp.</title>
        <authorList>
            <person name="Chhetri G."/>
        </authorList>
    </citation>
    <scope>NUCLEOTIDE SEQUENCE [LARGE SCALE GENOMIC DNA]</scope>
    <source>
        <strain evidence="2 3">SNL9</strain>
    </source>
</reference>
<protein>
    <recommendedName>
        <fullName evidence="4">Lipoprotein</fullName>
    </recommendedName>
</protein>
<keyword evidence="3" id="KW-1185">Reference proteome</keyword>
<sequence>MKKLIPFILIIMTLNSCVLGMTGAPHKHTYKEINGNNELNLSVHCMYMNKTFEIRNANPKDSLYIKSASFKDPSEMKSLNGKVRPDSIRHYNWRILDGKYHKNLMKDTIEIINITNQNDQKKYIFTADSKKKN</sequence>
<comment type="caution">
    <text evidence="2">The sequence shown here is derived from an EMBL/GenBank/DDBJ whole genome shotgun (WGS) entry which is preliminary data.</text>
</comment>
<evidence type="ECO:0000313" key="2">
    <source>
        <dbReference type="EMBL" id="KAA5531794.1"/>
    </source>
</evidence>
<keyword evidence="1" id="KW-0732">Signal</keyword>
<evidence type="ECO:0000313" key="3">
    <source>
        <dbReference type="Proteomes" id="UP000325141"/>
    </source>
</evidence>
<dbReference type="EMBL" id="VWSG01000016">
    <property type="protein sequence ID" value="KAA5531794.1"/>
    <property type="molecule type" value="Genomic_DNA"/>
</dbReference>
<gene>
    <name evidence="2" type="ORF">F0460_14975</name>
</gene>
<proteinExistence type="predicted"/>